<dbReference type="OrthoDB" id="9803233at2"/>
<dbReference type="GO" id="GO:0016747">
    <property type="term" value="F:acyltransferase activity, transferring groups other than amino-acyl groups"/>
    <property type="evidence" value="ECO:0007669"/>
    <property type="project" value="InterPro"/>
</dbReference>
<evidence type="ECO:0000256" key="1">
    <source>
        <dbReference type="ARBA" id="ARBA00022679"/>
    </source>
</evidence>
<evidence type="ECO:0000256" key="2">
    <source>
        <dbReference type="ARBA" id="ARBA00023315"/>
    </source>
</evidence>
<dbReference type="Pfam" id="PF00583">
    <property type="entry name" value="Acetyltransf_1"/>
    <property type="match status" value="1"/>
</dbReference>
<dbReference type="InterPro" id="IPR016181">
    <property type="entry name" value="Acyl_CoA_acyltransferase"/>
</dbReference>
<evidence type="ECO:0000313" key="5">
    <source>
        <dbReference type="Proteomes" id="UP000033673"/>
    </source>
</evidence>
<comment type="caution">
    <text evidence="4">The sequence shown here is derived from an EMBL/GenBank/DDBJ whole genome shotgun (WGS) entry which is preliminary data.</text>
</comment>
<dbReference type="EMBL" id="JXXV01000007">
    <property type="protein sequence ID" value="KJY84520.1"/>
    <property type="molecule type" value="Genomic_DNA"/>
</dbReference>
<dbReference type="SUPFAM" id="SSF55729">
    <property type="entry name" value="Acyl-CoA N-acyltransferases (Nat)"/>
    <property type="match status" value="1"/>
</dbReference>
<gene>
    <name evidence="4" type="ORF">TW81_03050</name>
</gene>
<dbReference type="STRING" id="579748.TW81_03050"/>
<dbReference type="InterPro" id="IPR000182">
    <property type="entry name" value="GNAT_dom"/>
</dbReference>
<keyword evidence="1 4" id="KW-0808">Transferase</keyword>
<evidence type="ECO:0000313" key="4">
    <source>
        <dbReference type="EMBL" id="KJY84520.1"/>
    </source>
</evidence>
<dbReference type="InterPro" id="IPR050832">
    <property type="entry name" value="Bact_Acetyltransf"/>
</dbReference>
<dbReference type="AlphaFoldDB" id="A0A0F4NMZ8"/>
<dbReference type="Gene3D" id="3.40.630.30">
    <property type="match status" value="1"/>
</dbReference>
<organism evidence="4 5">
    <name type="scientific">Vibrio galatheae</name>
    <dbReference type="NCBI Taxonomy" id="579748"/>
    <lineage>
        <taxon>Bacteria</taxon>
        <taxon>Pseudomonadati</taxon>
        <taxon>Pseudomonadota</taxon>
        <taxon>Gammaproteobacteria</taxon>
        <taxon>Vibrionales</taxon>
        <taxon>Vibrionaceae</taxon>
        <taxon>Vibrio</taxon>
    </lineage>
</organism>
<feature type="domain" description="N-acetyltransferase" evidence="3">
    <location>
        <begin position="1"/>
        <end position="151"/>
    </location>
</feature>
<keyword evidence="2" id="KW-0012">Acyltransferase</keyword>
<dbReference type="PATRIC" id="fig|579748.3.peg.635"/>
<sequence>MEIKIGLLDNPQVINLLQEHLADMNATSPPESVHALDVSALQDERVTFWSGWKDGKLMGCAAIKRIDVHHVEIKSMRTASDARNQGVASFMLQFALDFVRQEGIQQVSLETGSMAFFAPARALYEKFGFRYCGPFADYQPDPNSQFMTLTF</sequence>
<protein>
    <submittedName>
        <fullName evidence="4">Acetyltransferase</fullName>
    </submittedName>
</protein>
<reference evidence="4 5" key="1">
    <citation type="journal article" date="2015" name="BMC Genomics">
        <title>Genome mining reveals unlocked bioactive potential of marine Gram-negative bacteria.</title>
        <authorList>
            <person name="Machado H."/>
            <person name="Sonnenschein E.C."/>
            <person name="Melchiorsen J."/>
            <person name="Gram L."/>
        </authorList>
    </citation>
    <scope>NUCLEOTIDE SEQUENCE [LARGE SCALE GENOMIC DNA]</scope>
    <source>
        <strain evidence="4 5">S2757</strain>
    </source>
</reference>
<proteinExistence type="predicted"/>
<dbReference type="CDD" id="cd04301">
    <property type="entry name" value="NAT_SF"/>
    <property type="match status" value="1"/>
</dbReference>
<dbReference type="PANTHER" id="PTHR43877">
    <property type="entry name" value="AMINOALKYLPHOSPHONATE N-ACETYLTRANSFERASE-RELATED-RELATED"/>
    <property type="match status" value="1"/>
</dbReference>
<name>A0A0F4NMZ8_9VIBR</name>
<dbReference type="PANTHER" id="PTHR43877:SF5">
    <property type="entry name" value="BLL8307 PROTEIN"/>
    <property type="match status" value="1"/>
</dbReference>
<dbReference type="Proteomes" id="UP000033673">
    <property type="component" value="Unassembled WGS sequence"/>
</dbReference>
<dbReference type="RefSeq" id="WP_045954264.1">
    <property type="nucleotide sequence ID" value="NZ_JXXV01000007.1"/>
</dbReference>
<dbReference type="PROSITE" id="PS51186">
    <property type="entry name" value="GNAT"/>
    <property type="match status" value="1"/>
</dbReference>
<accession>A0A0F4NMZ8</accession>
<evidence type="ECO:0000259" key="3">
    <source>
        <dbReference type="PROSITE" id="PS51186"/>
    </source>
</evidence>
<keyword evidence="5" id="KW-1185">Reference proteome</keyword>